<name>A0ABP2YTM1_STASI</name>
<dbReference type="Gene3D" id="3.40.50.11820">
    <property type="match status" value="1"/>
</dbReference>
<protein>
    <recommendedName>
        <fullName evidence="3">CDP-glycerol:poly(Glycerophosphate) glycerophosphotransferase</fullName>
    </recommendedName>
</protein>
<evidence type="ECO:0008006" key="3">
    <source>
        <dbReference type="Google" id="ProtNLM"/>
    </source>
</evidence>
<dbReference type="RefSeq" id="WP_023015560.1">
    <property type="nucleotide sequence ID" value="NZ_AXDY01000005.1"/>
</dbReference>
<reference evidence="1 2" key="1">
    <citation type="journal article" date="2013" name="Genome Announc.">
        <title>Draft Genome Sequence of Staphylococcus simulans UMC-CNS-990, Isolated from a Case of Chronic Bovine Mastitis.</title>
        <authorList>
            <person name="Calcutt M.J."/>
            <person name="Foecking M.F."/>
            <person name="Hsieh H.Y."/>
            <person name="Perry J."/>
            <person name="Stewart G.C."/>
            <person name="Middleton J.R."/>
        </authorList>
    </citation>
    <scope>NUCLEOTIDE SEQUENCE [LARGE SCALE GENOMIC DNA]</scope>
    <source>
        <strain evidence="1 2">UMC-CNS-990</strain>
    </source>
</reference>
<organism evidence="1 2">
    <name type="scientific">Staphylococcus simulans UMC-CNS-990</name>
    <dbReference type="NCBI Taxonomy" id="1405498"/>
    <lineage>
        <taxon>Bacteria</taxon>
        <taxon>Bacillati</taxon>
        <taxon>Bacillota</taxon>
        <taxon>Bacilli</taxon>
        <taxon>Bacillales</taxon>
        <taxon>Staphylococcaceae</taxon>
        <taxon>Staphylococcus</taxon>
    </lineage>
</organism>
<evidence type="ECO:0000313" key="2">
    <source>
        <dbReference type="Proteomes" id="UP000017131"/>
    </source>
</evidence>
<proteinExistence type="predicted"/>
<sequence>MKILQIDLNIKKTDENANDFQNIIKNERDTSQIDPFKEINRKINTRDYDYVYFRNPAYLVEKDTILKTAEKLRENKIQNAEFTFREVDQVDLSVLTTFNYKGLLSSSLIEVKDRQDIIFGDTFYKTKFEKKPKIYIQAHYAEQPLLSESSKLHVDLEKLEPYEVIHAINVLIETNYIYELKSNGKINMSDNEILKNIHSLISSDEFVKDTGKDIQYQVLVKIEQLLNIVDLEENIENKLFFELVKKGYFDEALKEVAIFKSYSYWNNIEKDIENKYSVEFVDIRNSIAWKKTQKFRDFRISLKKKKYQIERHILEMIAKVNFRKDKEIWLISERTNTASDNSYFLYKYLKEKQKEVDVYYLIDKKAHKAIDKLEPLGRKSIIYLSTLKHKLMMIKADKLITSFTIEETMMPYNTKNYLEIYSDILERKDVVSIQHGMIINNVSPYLSKNSYWVDYITVNNKYEKDIIMNTLGFKDDEVFITGMARQDNLLKNSSMGNTVIFMPTWQRELQHLSPSQFVHSEYYLKIKELVNDKRMFNYLKNNRLVLKVLLHPQFNKYINLLNSNNPLIEFLSLESIDLPTLIAEAKFLLTDFSSVSVDFLFQQKNILFYQYNKYALHHVPTEDIRYIDIGKVVTNLNDLFEALDSFSANDFKLLPVYQSSYEKLFEIKSDIRSHIFQTIKSLEKKAHHHVKED</sequence>
<dbReference type="InterPro" id="IPR043149">
    <property type="entry name" value="TagF_N"/>
</dbReference>
<keyword evidence="2" id="KW-1185">Reference proteome</keyword>
<dbReference type="InterPro" id="IPR007554">
    <property type="entry name" value="Glycerophosphate_synth"/>
</dbReference>
<comment type="caution">
    <text evidence="1">The sequence shown here is derived from an EMBL/GenBank/DDBJ whole genome shotgun (WGS) entry which is preliminary data.</text>
</comment>
<dbReference type="EMBL" id="AXDY01000005">
    <property type="protein sequence ID" value="ERS93448.1"/>
    <property type="molecule type" value="Genomic_DNA"/>
</dbReference>
<dbReference type="Pfam" id="PF04464">
    <property type="entry name" value="Glyphos_transf"/>
    <property type="match status" value="1"/>
</dbReference>
<accession>A0ABP2YTM1</accession>
<evidence type="ECO:0000313" key="1">
    <source>
        <dbReference type="EMBL" id="ERS93448.1"/>
    </source>
</evidence>
<dbReference type="Proteomes" id="UP000017131">
    <property type="component" value="Unassembled WGS sequence"/>
</dbReference>
<gene>
    <name evidence="1" type="ORF">SSIM_07020</name>
</gene>